<feature type="compositionally biased region" description="Acidic residues" evidence="1">
    <location>
        <begin position="38"/>
        <end position="47"/>
    </location>
</feature>
<comment type="caution">
    <text evidence="2">The sequence shown here is derived from an EMBL/GenBank/DDBJ whole genome shotgun (WGS) entry which is preliminary data.</text>
</comment>
<feature type="region of interest" description="Disordered" evidence="1">
    <location>
        <begin position="1"/>
        <end position="47"/>
    </location>
</feature>
<name>A0A699R5W4_TANCI</name>
<evidence type="ECO:0000256" key="1">
    <source>
        <dbReference type="SAM" id="MobiDB-lite"/>
    </source>
</evidence>
<proteinExistence type="predicted"/>
<evidence type="ECO:0000313" key="2">
    <source>
        <dbReference type="EMBL" id="GFC81025.1"/>
    </source>
</evidence>
<sequence>MNDMMNPRRRGDRNGQRNEGEELDNPSFEGDSSSLFAELEEWEDDGVADDNYEEAQRRIDAVYGTDIEDVIEEEEGFVGKGGFGEEENNMEDVVFVANDLYSLKIQTTVSVDFSKTVDSNPHDLILLQNGNLVE</sequence>
<reference evidence="2" key="1">
    <citation type="journal article" date="2019" name="Sci. Rep.">
        <title>Draft genome of Tanacetum cinerariifolium, the natural source of mosquito coil.</title>
        <authorList>
            <person name="Yamashiro T."/>
            <person name="Shiraishi A."/>
            <person name="Satake H."/>
            <person name="Nakayama K."/>
        </authorList>
    </citation>
    <scope>NUCLEOTIDE SEQUENCE</scope>
</reference>
<organism evidence="2">
    <name type="scientific">Tanacetum cinerariifolium</name>
    <name type="common">Dalmatian daisy</name>
    <name type="synonym">Chrysanthemum cinerariifolium</name>
    <dbReference type="NCBI Taxonomy" id="118510"/>
    <lineage>
        <taxon>Eukaryota</taxon>
        <taxon>Viridiplantae</taxon>
        <taxon>Streptophyta</taxon>
        <taxon>Embryophyta</taxon>
        <taxon>Tracheophyta</taxon>
        <taxon>Spermatophyta</taxon>
        <taxon>Magnoliopsida</taxon>
        <taxon>eudicotyledons</taxon>
        <taxon>Gunneridae</taxon>
        <taxon>Pentapetalae</taxon>
        <taxon>asterids</taxon>
        <taxon>campanulids</taxon>
        <taxon>Asterales</taxon>
        <taxon>Asteraceae</taxon>
        <taxon>Asteroideae</taxon>
        <taxon>Anthemideae</taxon>
        <taxon>Anthemidinae</taxon>
        <taxon>Tanacetum</taxon>
    </lineage>
</organism>
<accession>A0A699R5W4</accession>
<feature type="non-terminal residue" evidence="2">
    <location>
        <position position="134"/>
    </location>
</feature>
<protein>
    <submittedName>
        <fullName evidence="2">Uncharacterized protein</fullName>
    </submittedName>
</protein>
<dbReference type="EMBL" id="BKCJ011077870">
    <property type="protein sequence ID" value="GFC81025.1"/>
    <property type="molecule type" value="Genomic_DNA"/>
</dbReference>
<dbReference type="AlphaFoldDB" id="A0A699R5W4"/>
<gene>
    <name evidence="2" type="ORF">Tci_852995</name>
</gene>